<dbReference type="SUPFAM" id="SSF51445">
    <property type="entry name" value="(Trans)glycosidases"/>
    <property type="match status" value="1"/>
</dbReference>
<keyword evidence="11" id="KW-0449">Lipoprotein</keyword>
<reference evidence="16" key="2">
    <citation type="submission" date="2019-01" db="UniProtKB">
        <authorList>
            <consortium name="EnsemblPlants"/>
        </authorList>
    </citation>
    <scope>IDENTIFICATION</scope>
    <source>
        <strain evidence="16">cv. Heinz 1706</strain>
    </source>
</reference>
<comment type="subcellular location">
    <subcellularLocation>
        <location evidence="1">Cell membrane</location>
        <topology evidence="1">Lipid-anchor</topology>
        <topology evidence="1">GPI-anchor</topology>
    </subcellularLocation>
</comment>
<keyword evidence="7" id="KW-0611">Plant defense</keyword>
<dbReference type="FunCoup" id="A0A3Q7FJ88">
    <property type="interactions" value="303"/>
</dbReference>
<dbReference type="GO" id="GO:0006952">
    <property type="term" value="P:defense response"/>
    <property type="evidence" value="ECO:0007669"/>
    <property type="project" value="UniProtKB-KW"/>
</dbReference>
<evidence type="ECO:0000256" key="7">
    <source>
        <dbReference type="ARBA" id="ARBA00022821"/>
    </source>
</evidence>
<evidence type="ECO:0000256" key="10">
    <source>
        <dbReference type="ARBA" id="ARBA00023180"/>
    </source>
</evidence>
<keyword evidence="9" id="KW-1015">Disulfide bond</keyword>
<dbReference type="GO" id="GO:0004553">
    <property type="term" value="F:hydrolase activity, hydrolyzing O-glycosyl compounds"/>
    <property type="evidence" value="ECO:0007669"/>
    <property type="project" value="InterPro"/>
</dbReference>
<keyword evidence="4" id="KW-0336">GPI-anchor</keyword>
<evidence type="ECO:0000256" key="14">
    <source>
        <dbReference type="SAM" id="SignalP"/>
    </source>
</evidence>
<protein>
    <recommendedName>
        <fullName evidence="15">X8 domain-containing protein</fullName>
    </recommendedName>
</protein>
<dbReference type="InterPro" id="IPR017853">
    <property type="entry name" value="GH"/>
</dbReference>
<dbReference type="AlphaFoldDB" id="A0A3Q7FJ88"/>
<proteinExistence type="inferred from homology"/>
<dbReference type="OMA" id="HALVRWG"/>
<dbReference type="PANTHER" id="PTHR31044:SF140">
    <property type="entry name" value="EXPRESSED PROTEIN"/>
    <property type="match status" value="1"/>
</dbReference>
<dbReference type="SMART" id="SM00768">
    <property type="entry name" value="X8"/>
    <property type="match status" value="1"/>
</dbReference>
<dbReference type="GO" id="GO:0005975">
    <property type="term" value="P:carbohydrate metabolic process"/>
    <property type="evidence" value="ECO:0007669"/>
    <property type="project" value="InterPro"/>
</dbReference>
<organism evidence="16">
    <name type="scientific">Solanum lycopersicum</name>
    <name type="common">Tomato</name>
    <name type="synonym">Lycopersicon esculentum</name>
    <dbReference type="NCBI Taxonomy" id="4081"/>
    <lineage>
        <taxon>Eukaryota</taxon>
        <taxon>Viridiplantae</taxon>
        <taxon>Streptophyta</taxon>
        <taxon>Embryophyta</taxon>
        <taxon>Tracheophyta</taxon>
        <taxon>Spermatophyta</taxon>
        <taxon>Magnoliopsida</taxon>
        <taxon>eudicotyledons</taxon>
        <taxon>Gunneridae</taxon>
        <taxon>Pentapetalae</taxon>
        <taxon>asterids</taxon>
        <taxon>lamiids</taxon>
        <taxon>Solanales</taxon>
        <taxon>Solanaceae</taxon>
        <taxon>Solanoideae</taxon>
        <taxon>Solaneae</taxon>
        <taxon>Solanum</taxon>
        <taxon>Solanum subgen. Lycopersicon</taxon>
    </lineage>
</organism>
<feature type="signal peptide" evidence="14">
    <location>
        <begin position="1"/>
        <end position="22"/>
    </location>
</feature>
<keyword evidence="10" id="KW-0325">Glycoprotein</keyword>
<dbReference type="STRING" id="4081.A0A3Q7FJ88"/>
<accession>A0A3Q7FJ88</accession>
<dbReference type="GO" id="GO:0098552">
    <property type="term" value="C:side of membrane"/>
    <property type="evidence" value="ECO:0007669"/>
    <property type="project" value="UniProtKB-KW"/>
</dbReference>
<evidence type="ECO:0000256" key="13">
    <source>
        <dbReference type="RuleBase" id="RU004335"/>
    </source>
</evidence>
<name>A0A3Q7FJ88_SOLLC</name>
<keyword evidence="6" id="KW-0378">Hydrolase</keyword>
<keyword evidence="12" id="KW-0326">Glycosidase</keyword>
<dbReference type="Proteomes" id="UP000004994">
    <property type="component" value="Chromosome 3"/>
</dbReference>
<evidence type="ECO:0000256" key="2">
    <source>
        <dbReference type="ARBA" id="ARBA00008773"/>
    </source>
</evidence>
<dbReference type="InParanoid" id="A0A3Q7FJ88"/>
<dbReference type="Pfam" id="PF00332">
    <property type="entry name" value="Glyco_hydro_17"/>
    <property type="match status" value="1"/>
</dbReference>
<dbReference type="GO" id="GO:0009506">
    <property type="term" value="C:plasmodesma"/>
    <property type="evidence" value="ECO:0007669"/>
    <property type="project" value="UniProtKB-ARBA"/>
</dbReference>
<evidence type="ECO:0000256" key="6">
    <source>
        <dbReference type="ARBA" id="ARBA00022801"/>
    </source>
</evidence>
<evidence type="ECO:0000256" key="9">
    <source>
        <dbReference type="ARBA" id="ARBA00023157"/>
    </source>
</evidence>
<dbReference type="InterPro" id="IPR044788">
    <property type="entry name" value="X8_dom_prot"/>
</dbReference>
<evidence type="ECO:0000256" key="12">
    <source>
        <dbReference type="ARBA" id="ARBA00023295"/>
    </source>
</evidence>
<evidence type="ECO:0000259" key="15">
    <source>
        <dbReference type="SMART" id="SM00768"/>
    </source>
</evidence>
<keyword evidence="17" id="KW-1185">Reference proteome</keyword>
<feature type="chain" id="PRO_5018691401" description="X8 domain-containing protein" evidence="14">
    <location>
        <begin position="23"/>
        <end position="447"/>
    </location>
</feature>
<dbReference type="Gene3D" id="3.20.20.80">
    <property type="entry name" value="Glycosidases"/>
    <property type="match status" value="1"/>
</dbReference>
<dbReference type="EnsemblPlants" id="Solyc03g044085.1.1">
    <property type="protein sequence ID" value="Solyc03g044085.1.1"/>
    <property type="gene ID" value="Solyc03g044085.1"/>
</dbReference>
<evidence type="ECO:0000256" key="5">
    <source>
        <dbReference type="ARBA" id="ARBA00022729"/>
    </source>
</evidence>
<feature type="domain" description="X8" evidence="15">
    <location>
        <begin position="302"/>
        <end position="392"/>
    </location>
</feature>
<keyword evidence="5 14" id="KW-0732">Signal</keyword>
<dbReference type="FunFam" id="1.20.58.1040:FF:000001">
    <property type="entry name" value="Glucan endo-1,3-beta-glucosidase 4"/>
    <property type="match status" value="1"/>
</dbReference>
<evidence type="ECO:0000256" key="11">
    <source>
        <dbReference type="ARBA" id="ARBA00023288"/>
    </source>
</evidence>
<evidence type="ECO:0000256" key="1">
    <source>
        <dbReference type="ARBA" id="ARBA00004609"/>
    </source>
</evidence>
<dbReference type="InterPro" id="IPR000490">
    <property type="entry name" value="Glyco_hydro_17"/>
</dbReference>
<evidence type="ECO:0000256" key="3">
    <source>
        <dbReference type="ARBA" id="ARBA00022475"/>
    </source>
</evidence>
<reference evidence="16" key="1">
    <citation type="journal article" date="2012" name="Nature">
        <title>The tomato genome sequence provides insights into fleshy fruit evolution.</title>
        <authorList>
            <consortium name="Tomato Genome Consortium"/>
        </authorList>
    </citation>
    <scope>NUCLEOTIDE SEQUENCE [LARGE SCALE GENOMIC DNA]</scope>
    <source>
        <strain evidence="16">cv. Heinz 1706</strain>
    </source>
</reference>
<dbReference type="Gene3D" id="1.20.58.1040">
    <property type="match status" value="1"/>
</dbReference>
<dbReference type="Gramene" id="Solyc03g044085.1.1">
    <property type="protein sequence ID" value="Solyc03g044085.1.1"/>
    <property type="gene ID" value="Solyc03g044085.1"/>
</dbReference>
<dbReference type="GO" id="GO:0005886">
    <property type="term" value="C:plasma membrane"/>
    <property type="evidence" value="ECO:0000318"/>
    <property type="project" value="GO_Central"/>
</dbReference>
<evidence type="ECO:0000313" key="17">
    <source>
        <dbReference type="Proteomes" id="UP000004994"/>
    </source>
</evidence>
<dbReference type="PANTHER" id="PTHR31044">
    <property type="entry name" value="BETA-1,3 GLUCANASE"/>
    <property type="match status" value="1"/>
</dbReference>
<evidence type="ECO:0000313" key="16">
    <source>
        <dbReference type="EnsemblPlants" id="Solyc03g044085.1.1"/>
    </source>
</evidence>
<evidence type="ECO:0000256" key="8">
    <source>
        <dbReference type="ARBA" id="ARBA00023136"/>
    </source>
</evidence>
<sequence>MFKPWCFSHLFFIYFALNAAVGHESVELSTLVTFPRTDITTRAVSLPIQDLYGVSTSVVEAENWLRSNVLAHYPATNITTILVGHTLLCKKYQENRMRLILPSAKNIYYSLTRWGLHTEIKVSTSFSSNCLDQDSGLYNLDLAQEYIKPLLDFFQHVNAPYVVNLGYLDVKIESLMNSHIGSMKKLGNFSLDKIFLISEKPKQGRFLSRKLSTFDSKYSNFPTRPTPLAPNPNLPSPAFAANSPLPPLIGNISPPEMAPPLFNPISPSYGPHLPPCMPSHGGGWGEGPVGAPVTGGHGSTGLWCVAKPSVPPETLQEALDYACGEGDADCEAISPSGSCFYPDTVVAHASYAFNSYWQKTKGNGGTCGFGGTAMLINSDPSKHFLEFESCSPLRFNLLSPLPIHSCMMTSREWNFGMQIEWNEDAVMKRIGIKMLKICFGVTSSIDL</sequence>
<comment type="similarity">
    <text evidence="2 13">Belongs to the glycosyl hydrolase 17 family.</text>
</comment>
<keyword evidence="3" id="KW-1003">Cell membrane</keyword>
<dbReference type="Pfam" id="PF07983">
    <property type="entry name" value="X8"/>
    <property type="match status" value="1"/>
</dbReference>
<evidence type="ECO:0000256" key="4">
    <source>
        <dbReference type="ARBA" id="ARBA00022622"/>
    </source>
</evidence>
<keyword evidence="8" id="KW-0472">Membrane</keyword>
<dbReference type="InterPro" id="IPR012946">
    <property type="entry name" value="X8"/>
</dbReference>